<dbReference type="KEGG" id="halh:HTSR_0903"/>
<feature type="region of interest" description="Disordered" evidence="1">
    <location>
        <begin position="405"/>
        <end position="433"/>
    </location>
</feature>
<dbReference type="Proteomes" id="UP000185608">
    <property type="component" value="Chromosome"/>
</dbReference>
<protein>
    <submittedName>
        <fullName evidence="3">von Willebrand factor type A</fullName>
    </submittedName>
</protein>
<dbReference type="AlphaFoldDB" id="A0A1D8S410"/>
<dbReference type="InterPro" id="IPR036465">
    <property type="entry name" value="vWFA_dom_sf"/>
</dbReference>
<proteinExistence type="predicted"/>
<feature type="compositionally biased region" description="Acidic residues" evidence="1">
    <location>
        <begin position="85"/>
        <end position="94"/>
    </location>
</feature>
<dbReference type="GeneID" id="29828903"/>
<dbReference type="Gene3D" id="3.40.50.410">
    <property type="entry name" value="von Willebrand factor, type A domain"/>
    <property type="match status" value="1"/>
</dbReference>
<dbReference type="RefSeq" id="WP_070364806.1">
    <property type="nucleotide sequence ID" value="NZ_CP016070.1"/>
</dbReference>
<accession>A0A1D8S410</accession>
<name>A0A1D8S410_9EURY</name>
<dbReference type="PROSITE" id="PS50234">
    <property type="entry name" value="VWFA"/>
    <property type="match status" value="1"/>
</dbReference>
<organism evidence="3 4">
    <name type="scientific">Halodesulfurarchaeum formicicum</name>
    <dbReference type="NCBI Taxonomy" id="1873524"/>
    <lineage>
        <taxon>Archaea</taxon>
        <taxon>Methanobacteriati</taxon>
        <taxon>Methanobacteriota</taxon>
        <taxon>Stenosarchaea group</taxon>
        <taxon>Halobacteria</taxon>
        <taxon>Halobacteriales</taxon>
        <taxon>Halobacteriaceae</taxon>
        <taxon>Halodesulfurarchaeum</taxon>
    </lineage>
</organism>
<evidence type="ECO:0000313" key="4">
    <source>
        <dbReference type="Proteomes" id="UP000185608"/>
    </source>
</evidence>
<dbReference type="EMBL" id="CP016070">
    <property type="protein sequence ID" value="AOW80088.1"/>
    <property type="molecule type" value="Genomic_DNA"/>
</dbReference>
<sequence length="433" mass="45098">MSFGIDSFTSEIGPFPDRRILDAGGKGPITRDPDAVAAPLIDIGDLKPGDFGEVTFSLHLCDNPGYIWANTMNVAWDENGVTEPEGADDDEAGPADEAGSTTAGDSLDGAQVELLDTVQASVFYDGGNNLFDSAQENPSCIGFVLDDSGSMGETKAEQTRNGAKAVVNELDIDDDGDIDPHQAAVATFGSGSDLQQGLTNDVGDLETAIDEVDGDSGTTNMAAGIREAAGELAECEQDNKVLIVLSNGAENIGNARDAADDTVADGAVDTFFTIGVQAGASGDQLLQDIAAKSPSGQGVFLDVTDPAQITAAFGQLVQILGGDTEIISGSLRDVLGEMLAEPETGDWGLPLDAAVQAEGRQPFINSNTAHIGFEWWVPVDHGNEIQSDMVEFDLSFYTEQARHNDGAGLPMDVDGNESNGNESDENGTESLVG</sequence>
<evidence type="ECO:0000256" key="1">
    <source>
        <dbReference type="SAM" id="MobiDB-lite"/>
    </source>
</evidence>
<evidence type="ECO:0000313" key="3">
    <source>
        <dbReference type="EMBL" id="AOW80088.1"/>
    </source>
</evidence>
<dbReference type="SUPFAM" id="SSF53300">
    <property type="entry name" value="vWA-like"/>
    <property type="match status" value="1"/>
</dbReference>
<dbReference type="InterPro" id="IPR002035">
    <property type="entry name" value="VWF_A"/>
</dbReference>
<gene>
    <name evidence="3" type="ORF">HTSR_0903</name>
</gene>
<dbReference type="SMART" id="SM00327">
    <property type="entry name" value="VWA"/>
    <property type="match status" value="1"/>
</dbReference>
<feature type="region of interest" description="Disordered" evidence="1">
    <location>
        <begin position="79"/>
        <end position="107"/>
    </location>
</feature>
<reference evidence="3 4" key="1">
    <citation type="submission" date="2016-06" db="EMBL/GenBank/DDBJ databases">
        <title>Discovery of anaerobic lithoheterotrophic haloarchaeon capable of sulfur respiration by hydrogen and formate.</title>
        <authorList>
            <person name="Sorokin D.Y."/>
            <person name="Kublanov I.V."/>
            <person name="Roman P."/>
            <person name="Sinninghe Damste J.S."/>
            <person name="Golyshin P.N."/>
            <person name="Rojo D."/>
            <person name="Ciordia S."/>
            <person name="Mena Md.C."/>
            <person name="Ferrer M."/>
            <person name="Smedile F."/>
            <person name="Messina E."/>
            <person name="La Cono V."/>
            <person name="Yakimov M.M."/>
        </authorList>
    </citation>
    <scope>NUCLEOTIDE SEQUENCE [LARGE SCALE GENOMIC DNA]</scope>
    <source>
        <strain evidence="3 4">HTSR1</strain>
    </source>
</reference>
<evidence type="ECO:0000259" key="2">
    <source>
        <dbReference type="PROSITE" id="PS50234"/>
    </source>
</evidence>
<feature type="domain" description="VWFA" evidence="2">
    <location>
        <begin position="140"/>
        <end position="316"/>
    </location>
</feature>
<dbReference type="CDD" id="cd00198">
    <property type="entry name" value="vWFA"/>
    <property type="match status" value="1"/>
</dbReference>
<dbReference type="Pfam" id="PF00092">
    <property type="entry name" value="VWA"/>
    <property type="match status" value="1"/>
</dbReference>